<dbReference type="PANTHER" id="PTHR37422">
    <property type="entry name" value="TEICHURONIC ACID BIOSYNTHESIS PROTEIN TUAE"/>
    <property type="match status" value="1"/>
</dbReference>
<evidence type="ECO:0000256" key="1">
    <source>
        <dbReference type="ARBA" id="ARBA00004141"/>
    </source>
</evidence>
<dbReference type="EMBL" id="CP071796">
    <property type="protein sequence ID" value="QTD45165.1"/>
    <property type="molecule type" value="Genomic_DNA"/>
</dbReference>
<feature type="transmembrane region" description="Helical" evidence="5">
    <location>
        <begin position="89"/>
        <end position="105"/>
    </location>
</feature>
<gene>
    <name evidence="7" type="ORF">J1M35_19430</name>
</gene>
<name>A0A975H3E0_9BURK</name>
<dbReference type="RefSeq" id="WP_208008917.1">
    <property type="nucleotide sequence ID" value="NZ_CP071796.1"/>
</dbReference>
<keyword evidence="2 5" id="KW-0812">Transmembrane</keyword>
<protein>
    <submittedName>
        <fullName evidence="7">O-antigen ligase family protein</fullName>
    </submittedName>
</protein>
<keyword evidence="4 5" id="KW-0472">Membrane</keyword>
<accession>A0A975H3E0</accession>
<evidence type="ECO:0000259" key="6">
    <source>
        <dbReference type="Pfam" id="PF04932"/>
    </source>
</evidence>
<sequence>MTRRDKIIQLAVRGNTAAAFLLPALALWVPSGYSYAALLMLLGAVCFAPAWLRHKPDRATWGLAMLMVGMGCMWFMLTVDTGVNRWDKGLKWLLGAWCLLYLTACPPRPQAFLAGLPIGCAGMGLLALWQVWGLGMERATGYTNAIQWGNLALLLACLNAVSLAVFWRQHGALWRAGMALAVTLSLAASLLSQSRGGWLALAAIFPLWLWLTWRLRRRVFGRLLAALGVLLLTLMLVLSLTPRFNERIALAAMEISAYLDNGKTDTSLGLRLAQYRLAAQLIPEKPWLGWGARGFVDEMQRRVDAGEYGSEMMQYPQIHNDFLDAWVKVGLGGVLWQAALFAWVLAIFWPSPARMARHAEDNPRWREALTLRVMGAMVPVSYFMFGMSQPFFNHNSGIMCFVFYVTVLWAALQRVEREGRRALA</sequence>
<feature type="transmembrane region" description="Helical" evidence="5">
    <location>
        <begin position="173"/>
        <end position="191"/>
    </location>
</feature>
<evidence type="ECO:0000256" key="3">
    <source>
        <dbReference type="ARBA" id="ARBA00022989"/>
    </source>
</evidence>
<feature type="transmembrane region" description="Helical" evidence="5">
    <location>
        <begin position="197"/>
        <end position="213"/>
    </location>
</feature>
<feature type="transmembrane region" description="Helical" evidence="5">
    <location>
        <begin position="325"/>
        <end position="349"/>
    </location>
</feature>
<dbReference type="InterPro" id="IPR051533">
    <property type="entry name" value="WaaL-like"/>
</dbReference>
<reference evidence="7" key="1">
    <citation type="submission" date="2021-03" db="EMBL/GenBank/DDBJ databases">
        <title>Ottowia sp. 27C isolated from the cloaca of a Giant Asian pond turtle (Heosemys grandis).</title>
        <authorList>
            <person name="Spergser J."/>
            <person name="Busse H.-J."/>
        </authorList>
    </citation>
    <scope>NUCLEOTIDE SEQUENCE</scope>
    <source>
        <strain evidence="7">27C</strain>
    </source>
</reference>
<keyword evidence="7" id="KW-0436">Ligase</keyword>
<evidence type="ECO:0000256" key="5">
    <source>
        <dbReference type="SAM" id="Phobius"/>
    </source>
</evidence>
<feature type="transmembrane region" description="Helical" evidence="5">
    <location>
        <begin position="59"/>
        <end position="77"/>
    </location>
</feature>
<dbReference type="PANTHER" id="PTHR37422:SF13">
    <property type="entry name" value="LIPOPOLYSACCHARIDE BIOSYNTHESIS PROTEIN PA4999-RELATED"/>
    <property type="match status" value="1"/>
</dbReference>
<dbReference type="Pfam" id="PF04932">
    <property type="entry name" value="Wzy_C"/>
    <property type="match status" value="1"/>
</dbReference>
<dbReference type="Proteomes" id="UP000663903">
    <property type="component" value="Chromosome"/>
</dbReference>
<dbReference type="GO" id="GO:0016874">
    <property type="term" value="F:ligase activity"/>
    <property type="evidence" value="ECO:0007669"/>
    <property type="project" value="UniProtKB-KW"/>
</dbReference>
<feature type="transmembrane region" description="Helical" evidence="5">
    <location>
        <begin position="220"/>
        <end position="240"/>
    </location>
</feature>
<dbReference type="InterPro" id="IPR007016">
    <property type="entry name" value="O-antigen_ligase-rel_domated"/>
</dbReference>
<feature type="transmembrane region" description="Helical" evidence="5">
    <location>
        <begin position="391"/>
        <end position="412"/>
    </location>
</feature>
<feature type="transmembrane region" description="Helical" evidence="5">
    <location>
        <begin position="35"/>
        <end position="52"/>
    </location>
</feature>
<evidence type="ECO:0000256" key="4">
    <source>
        <dbReference type="ARBA" id="ARBA00023136"/>
    </source>
</evidence>
<keyword evidence="3 5" id="KW-1133">Transmembrane helix</keyword>
<organism evidence="7 8">
    <name type="scientific">Ottowia testudinis</name>
    <dbReference type="NCBI Taxonomy" id="2816950"/>
    <lineage>
        <taxon>Bacteria</taxon>
        <taxon>Pseudomonadati</taxon>
        <taxon>Pseudomonadota</taxon>
        <taxon>Betaproteobacteria</taxon>
        <taxon>Burkholderiales</taxon>
        <taxon>Comamonadaceae</taxon>
        <taxon>Ottowia</taxon>
    </lineage>
</organism>
<feature type="domain" description="O-antigen ligase-related" evidence="6">
    <location>
        <begin position="181"/>
        <end position="334"/>
    </location>
</feature>
<evidence type="ECO:0000313" key="8">
    <source>
        <dbReference type="Proteomes" id="UP000663903"/>
    </source>
</evidence>
<evidence type="ECO:0000313" key="7">
    <source>
        <dbReference type="EMBL" id="QTD45165.1"/>
    </source>
</evidence>
<dbReference type="GO" id="GO:0016020">
    <property type="term" value="C:membrane"/>
    <property type="evidence" value="ECO:0007669"/>
    <property type="project" value="UniProtKB-SubCell"/>
</dbReference>
<dbReference type="AlphaFoldDB" id="A0A975H3E0"/>
<keyword evidence="8" id="KW-1185">Reference proteome</keyword>
<feature type="transmembrane region" description="Helical" evidence="5">
    <location>
        <begin position="369"/>
        <end position="385"/>
    </location>
</feature>
<evidence type="ECO:0000256" key="2">
    <source>
        <dbReference type="ARBA" id="ARBA00022692"/>
    </source>
</evidence>
<feature type="transmembrane region" description="Helical" evidence="5">
    <location>
        <begin position="12"/>
        <end position="29"/>
    </location>
</feature>
<proteinExistence type="predicted"/>
<feature type="transmembrane region" description="Helical" evidence="5">
    <location>
        <begin position="112"/>
        <end position="133"/>
    </location>
</feature>
<dbReference type="KEGG" id="otd:J1M35_19430"/>
<comment type="subcellular location">
    <subcellularLocation>
        <location evidence="1">Membrane</location>
        <topology evidence="1">Multi-pass membrane protein</topology>
    </subcellularLocation>
</comment>
<feature type="transmembrane region" description="Helical" evidence="5">
    <location>
        <begin position="145"/>
        <end position="166"/>
    </location>
</feature>